<dbReference type="Proteomes" id="UP000027982">
    <property type="component" value="Chromosome"/>
</dbReference>
<accession>A0A068NXH2</accession>
<dbReference type="KEGG" id="fgi:OP10G_4097"/>
<name>A0A068NXH2_FIMGI</name>
<dbReference type="OrthoDB" id="282508at2"/>
<dbReference type="eggNOG" id="ENOG502ZF6S">
    <property type="taxonomic scope" value="Bacteria"/>
</dbReference>
<evidence type="ECO:0000313" key="2">
    <source>
        <dbReference type="Proteomes" id="UP000027982"/>
    </source>
</evidence>
<dbReference type="EMBL" id="CP007139">
    <property type="protein sequence ID" value="AIE87465.1"/>
    <property type="molecule type" value="Genomic_DNA"/>
</dbReference>
<sequence>MVLFKYVSDWGDSLVIEDDDRCGYAYLLVDGKFVSDVWLYNAIPPPERPEWELENARNLLPFANSVGFVRGEIFEPLTSSSEIFVSWGELGDKLEAAIHLRGKYHALLREGEKPGYCRLAAKDGPLAKTLLPPWDADDHHHYRDQVQ</sequence>
<proteinExistence type="predicted"/>
<gene>
    <name evidence="1" type="ORF">OP10G_4097</name>
</gene>
<organism evidence="1 2">
    <name type="scientific">Fimbriimonas ginsengisoli Gsoil 348</name>
    <dbReference type="NCBI Taxonomy" id="661478"/>
    <lineage>
        <taxon>Bacteria</taxon>
        <taxon>Bacillati</taxon>
        <taxon>Armatimonadota</taxon>
        <taxon>Fimbriimonadia</taxon>
        <taxon>Fimbriimonadales</taxon>
        <taxon>Fimbriimonadaceae</taxon>
        <taxon>Fimbriimonas</taxon>
    </lineage>
</organism>
<dbReference type="HOGENOM" id="CLU_1863577_0_0_0"/>
<protein>
    <submittedName>
        <fullName evidence="1">Uncharacterized protein</fullName>
    </submittedName>
</protein>
<dbReference type="RefSeq" id="WP_025228639.1">
    <property type="nucleotide sequence ID" value="NZ_CP007139.1"/>
</dbReference>
<keyword evidence="2" id="KW-1185">Reference proteome</keyword>
<dbReference type="AlphaFoldDB" id="A0A068NXH2"/>
<evidence type="ECO:0000313" key="1">
    <source>
        <dbReference type="EMBL" id="AIE87465.1"/>
    </source>
</evidence>
<reference evidence="1 2" key="1">
    <citation type="journal article" date="2014" name="PLoS ONE">
        <title>The first complete genome sequence of the class fimbriimonadia in the phylum armatimonadetes.</title>
        <authorList>
            <person name="Hu Z.Y."/>
            <person name="Wang Y.Z."/>
            <person name="Im W.T."/>
            <person name="Wang S.Y."/>
            <person name="Zhao G.P."/>
            <person name="Zheng H.J."/>
            <person name="Quan Z.X."/>
        </authorList>
    </citation>
    <scope>NUCLEOTIDE SEQUENCE [LARGE SCALE GENOMIC DNA]</scope>
    <source>
        <strain evidence="1">Gsoil 348</strain>
    </source>
</reference>